<dbReference type="Proteomes" id="UP000694398">
    <property type="component" value="Unassembled WGS sequence"/>
</dbReference>
<dbReference type="HAMAP" id="MF_02004">
    <property type="entry name" value="Val_tRNA_synth_type1"/>
    <property type="match status" value="1"/>
</dbReference>
<dbReference type="FunFam" id="3.90.740.10:FF:000008">
    <property type="entry name" value="Valine--tRNA ligase, mitochondrial"/>
    <property type="match status" value="1"/>
</dbReference>
<gene>
    <name evidence="12" type="primary">VARS1</name>
</gene>
<dbReference type="GO" id="GO:0006438">
    <property type="term" value="P:valyl-tRNA aminoacylation"/>
    <property type="evidence" value="ECO:0007669"/>
    <property type="project" value="InterPro"/>
</dbReference>
<keyword evidence="7 9" id="KW-0030">Aminoacyl-tRNA synthetase</keyword>
<dbReference type="InterPro" id="IPR001412">
    <property type="entry name" value="aa-tRNA-synth_I_CS"/>
</dbReference>
<dbReference type="InterPro" id="IPR009008">
    <property type="entry name" value="Val/Leu/Ile-tRNA-synth_edit"/>
</dbReference>
<dbReference type="GeneTree" id="ENSGT00940000157775"/>
<comment type="similarity">
    <text evidence="1 9">Belongs to the class-I aminoacyl-tRNA synthetase family.</text>
</comment>
<accession>A0A8C2YPH0</accession>
<dbReference type="PANTHER" id="PTHR11946">
    <property type="entry name" value="VALYL-TRNA SYNTHETASES"/>
    <property type="match status" value="1"/>
</dbReference>
<evidence type="ECO:0000256" key="5">
    <source>
        <dbReference type="ARBA" id="ARBA00022840"/>
    </source>
</evidence>
<dbReference type="FunFam" id="3.90.740.10:FF:000030">
    <property type="entry name" value="valine--tRNA ligase"/>
    <property type="match status" value="1"/>
</dbReference>
<evidence type="ECO:0000256" key="4">
    <source>
        <dbReference type="ARBA" id="ARBA00022741"/>
    </source>
</evidence>
<dbReference type="GO" id="GO:0005829">
    <property type="term" value="C:cytosol"/>
    <property type="evidence" value="ECO:0007669"/>
    <property type="project" value="Ensembl"/>
</dbReference>
<protein>
    <recommendedName>
        <fullName evidence="2">valine--tRNA ligase</fullName>
        <ecNumber evidence="2">6.1.1.9</ecNumber>
    </recommendedName>
    <alternativeName>
        <fullName evidence="8">Valyl-tRNA synthetase</fullName>
    </alternativeName>
</protein>
<dbReference type="InterPro" id="IPR033705">
    <property type="entry name" value="Anticodon_Ia_Val"/>
</dbReference>
<evidence type="ECO:0000259" key="11">
    <source>
        <dbReference type="PROSITE" id="PS50405"/>
    </source>
</evidence>
<dbReference type="GO" id="GO:0005524">
    <property type="term" value="F:ATP binding"/>
    <property type="evidence" value="ECO:0007669"/>
    <property type="project" value="UniProtKB-KW"/>
</dbReference>
<dbReference type="NCBIfam" id="TIGR00422">
    <property type="entry name" value="valS"/>
    <property type="match status" value="1"/>
</dbReference>
<keyword evidence="3 9" id="KW-0436">Ligase</keyword>
<evidence type="ECO:0000256" key="10">
    <source>
        <dbReference type="SAM" id="MobiDB-lite"/>
    </source>
</evidence>
<sequence>SSTHVCVRGAGTRASAWAPARSQLSQPEGFGFSPPGPAGTGLGWPSVGADRGPWPGLVSRPSPSGQAALGALGKALRPLEEWLRLHTYLAGDAPSLADLAAVTALLLPFRYVLDPSARQIWGSVTRWFSACVQQPEFRAVLGDVALYSGTRSPCQQPGPEVPAPPKTAAQLKKEAKKREKLEKFQQKQRLQQQQPPAGEKRPRAEKKEKRDPGVLTYDLPTPPGEKKDVSGAMPDSYSPRYVEAAWYPWWEQQGFFKPEYGRPSVSVPNPRGVFMMCIPPPNVTGSLHLGHALTNAIQDSLTRWHRMRGETTLWNPGCDHAGIATQVVVEKKLWRERGLSRHQLGREAFLQEVWKWKEEKGDRIYHQLKKLGSSLDWDRACFTMDPKLSAAVTEAFVRLHEEGIIYRSTRLVNWSCALNSAISDIEVDKKELTGRTLLSVPGYEEKVEFGVLVSFAYKVQGSDSGEEVVVATTRIETMLGDVAVAVHPEDPRYQHLQGKSVVHPFLPRSLPVVFDDFVDMEFGTGAVKITPAHDQNDYEVGQRHRLEAISIMDARGALINVPPPFLGLPRFEARKAVLAALKEQGLFRGIRDNPMVVPLCNRSKDVVEPLLRPQWYVRCGEMAQAASAAVTRGDLRILPEAHQRTWHSWMDNIRDWCISRQLWWGHRIPAYFVTVSDPAVPPGEDPDGRYWVSGRSEAEARDKAAKEFGVSPDKIALKQDEDVLDTWFSSGLFPFSIFGWPSQSEDLNVFYPGTLLETGHDILFFWVARMVMLGLKLTGRLPFREVYLHAIVRDAHGRKMSKSLGNVIDPLDVIHGVSLQGLHEQLLSSNLDPSEVEKAKEGQKADFPAGIPECGTDALRFGLCAYTSQGRDINLDVNRILGYRHFCNKLWNATKFALRGLGQGFVPSPTFTPGGRASLVDRWILSRLTEAVRLSNEGFQAYDFPAITTAQYSFWLYELCDVYLECLKPVLHGVDQAAAECARQTLYTCLDVGLRLLSPFMPFVTEELFQRLPRRSPQAPASLCVTPYPEPAEVRAGLARTPRGTGLWLSSGPLMACCTPQCSWKDPEAEAALELALSITRAVRSLRADYNLTRTRPDCFLEVADEPTGALASAVSGYVQALASAGVVAVLALGAPAPQGCAVGLASDRCSIHLQLQGLVDPARELGKLQAKRAEAQRQAQRLQERRSAAGYSGKVPLEVQEADEAKVCDVAGVAMSCLAACAPARRWGRGARRRGDSL</sequence>
<dbReference type="GO" id="GO:0005783">
    <property type="term" value="C:endoplasmic reticulum"/>
    <property type="evidence" value="ECO:0007669"/>
    <property type="project" value="Ensembl"/>
</dbReference>
<feature type="domain" description="GST C-terminal" evidence="11">
    <location>
        <begin position="17"/>
        <end position="161"/>
    </location>
</feature>
<keyword evidence="5 9" id="KW-0067">ATP-binding</keyword>
<dbReference type="GO" id="GO:0004832">
    <property type="term" value="F:valine-tRNA ligase activity"/>
    <property type="evidence" value="ECO:0007669"/>
    <property type="project" value="UniProtKB-EC"/>
</dbReference>
<dbReference type="NCBIfam" id="NF004349">
    <property type="entry name" value="PRK05729.1"/>
    <property type="match status" value="1"/>
</dbReference>
<evidence type="ECO:0000256" key="3">
    <source>
        <dbReference type="ARBA" id="ARBA00022598"/>
    </source>
</evidence>
<dbReference type="Pfam" id="PF08264">
    <property type="entry name" value="Anticodon_1"/>
    <property type="match status" value="1"/>
</dbReference>
<dbReference type="PROSITE" id="PS00178">
    <property type="entry name" value="AA_TRNA_LIGASE_I"/>
    <property type="match status" value="1"/>
</dbReference>
<dbReference type="InterPro" id="IPR004046">
    <property type="entry name" value="GST_C"/>
</dbReference>
<evidence type="ECO:0000256" key="7">
    <source>
        <dbReference type="ARBA" id="ARBA00023146"/>
    </source>
</evidence>
<feature type="region of interest" description="Disordered" evidence="10">
    <location>
        <begin position="17"/>
        <end position="46"/>
    </location>
</feature>
<dbReference type="SUPFAM" id="SSF47323">
    <property type="entry name" value="Anticodon-binding domain of a subclass of class I aminoacyl-tRNA synthetases"/>
    <property type="match status" value="1"/>
</dbReference>
<evidence type="ECO:0000313" key="12">
    <source>
        <dbReference type="Ensembl" id="ENSCLAP00000013706.1"/>
    </source>
</evidence>
<evidence type="ECO:0000256" key="2">
    <source>
        <dbReference type="ARBA" id="ARBA00013169"/>
    </source>
</evidence>
<dbReference type="Gene3D" id="3.40.50.620">
    <property type="entry name" value="HUPs"/>
    <property type="match status" value="2"/>
</dbReference>
<dbReference type="CDD" id="cd07962">
    <property type="entry name" value="Anticodon_Ia_Val"/>
    <property type="match status" value="1"/>
</dbReference>
<dbReference type="Pfam" id="PF00043">
    <property type="entry name" value="GST_C"/>
    <property type="match status" value="1"/>
</dbReference>
<feature type="compositionally biased region" description="Basic and acidic residues" evidence="10">
    <location>
        <begin position="171"/>
        <end position="185"/>
    </location>
</feature>
<dbReference type="SUPFAM" id="SSF52374">
    <property type="entry name" value="Nucleotidylyl transferase"/>
    <property type="match status" value="1"/>
</dbReference>
<dbReference type="InterPro" id="IPR002303">
    <property type="entry name" value="Valyl-tRNA_ligase"/>
</dbReference>
<dbReference type="PROSITE" id="PS50405">
    <property type="entry name" value="GST_CTER"/>
    <property type="match status" value="1"/>
</dbReference>
<evidence type="ECO:0000256" key="9">
    <source>
        <dbReference type="RuleBase" id="RU363035"/>
    </source>
</evidence>
<evidence type="ECO:0000313" key="13">
    <source>
        <dbReference type="Proteomes" id="UP000694398"/>
    </source>
</evidence>
<evidence type="ECO:0000256" key="1">
    <source>
        <dbReference type="ARBA" id="ARBA00005594"/>
    </source>
</evidence>
<dbReference type="OMA" id="LDTWMDS"/>
<evidence type="ECO:0000256" key="8">
    <source>
        <dbReference type="ARBA" id="ARBA00029936"/>
    </source>
</evidence>
<evidence type="ECO:0000256" key="6">
    <source>
        <dbReference type="ARBA" id="ARBA00022917"/>
    </source>
</evidence>
<dbReference type="Gene3D" id="1.10.730.10">
    <property type="entry name" value="Isoleucyl-tRNA Synthetase, Domain 1"/>
    <property type="match status" value="1"/>
</dbReference>
<dbReference type="PANTHER" id="PTHR11946:SF109">
    <property type="entry name" value="VALINE--TRNA LIGASE"/>
    <property type="match status" value="1"/>
</dbReference>
<dbReference type="PRINTS" id="PR00986">
    <property type="entry name" value="TRNASYNTHVAL"/>
</dbReference>
<dbReference type="InterPro" id="IPR036282">
    <property type="entry name" value="Glutathione-S-Trfase_C_sf"/>
</dbReference>
<keyword evidence="6 9" id="KW-0648">Protein biosynthesis</keyword>
<reference evidence="12" key="2">
    <citation type="submission" date="2025-09" db="UniProtKB">
        <authorList>
            <consortium name="Ensembl"/>
        </authorList>
    </citation>
    <scope>IDENTIFICATION</scope>
</reference>
<dbReference type="InterPro" id="IPR014729">
    <property type="entry name" value="Rossmann-like_a/b/a_fold"/>
</dbReference>
<feature type="compositionally biased region" description="Basic and acidic residues" evidence="10">
    <location>
        <begin position="198"/>
        <end position="212"/>
    </location>
</feature>
<proteinExistence type="inferred from homology"/>
<dbReference type="FunFam" id="3.40.50.620:FF:000066">
    <property type="entry name" value="valine--tRNA ligase, mitochondrial"/>
    <property type="match status" value="1"/>
</dbReference>
<dbReference type="Pfam" id="PF00133">
    <property type="entry name" value="tRNA-synt_1"/>
    <property type="match status" value="1"/>
</dbReference>
<organism evidence="12 13">
    <name type="scientific">Chinchilla lanigera</name>
    <name type="common">Long-tailed chinchilla</name>
    <name type="synonym">Chinchilla villidera</name>
    <dbReference type="NCBI Taxonomy" id="34839"/>
    <lineage>
        <taxon>Eukaryota</taxon>
        <taxon>Metazoa</taxon>
        <taxon>Chordata</taxon>
        <taxon>Craniata</taxon>
        <taxon>Vertebrata</taxon>
        <taxon>Euteleostomi</taxon>
        <taxon>Mammalia</taxon>
        <taxon>Eutheria</taxon>
        <taxon>Euarchontoglires</taxon>
        <taxon>Glires</taxon>
        <taxon>Rodentia</taxon>
        <taxon>Hystricomorpha</taxon>
        <taxon>Chinchillidae</taxon>
        <taxon>Chinchilla</taxon>
    </lineage>
</organism>
<dbReference type="InterPro" id="IPR002300">
    <property type="entry name" value="aa-tRNA-synth_Ia"/>
</dbReference>
<dbReference type="Gene3D" id="3.90.740.10">
    <property type="entry name" value="Valyl/Leucyl/Isoleucyl-tRNA synthetase, editing domain"/>
    <property type="match status" value="1"/>
</dbReference>
<dbReference type="InterPro" id="IPR013155">
    <property type="entry name" value="M/V/L/I-tRNA-synth_anticd-bd"/>
</dbReference>
<dbReference type="Gene3D" id="1.20.1050.10">
    <property type="match status" value="1"/>
</dbReference>
<dbReference type="FunFam" id="3.40.50.620:FF:000119">
    <property type="entry name" value="Putative valine--tRNA ligase-like"/>
    <property type="match status" value="1"/>
</dbReference>
<name>A0A8C2YPH0_CHILA</name>
<dbReference type="AlphaFoldDB" id="A0A8C2YPH0"/>
<dbReference type="SUPFAM" id="SSF50677">
    <property type="entry name" value="ValRS/IleRS/LeuRS editing domain"/>
    <property type="match status" value="1"/>
</dbReference>
<dbReference type="InterPro" id="IPR010987">
    <property type="entry name" value="Glutathione-S-Trfase_C-like"/>
</dbReference>
<feature type="region of interest" description="Disordered" evidence="10">
    <location>
        <begin position="152"/>
        <end position="232"/>
    </location>
</feature>
<keyword evidence="13" id="KW-1185">Reference proteome</keyword>
<dbReference type="EC" id="6.1.1.9" evidence="2"/>
<dbReference type="CDD" id="cd00817">
    <property type="entry name" value="ValRS_core"/>
    <property type="match status" value="1"/>
</dbReference>
<dbReference type="Ensembl" id="ENSCLAT00000013861.1">
    <property type="protein sequence ID" value="ENSCLAP00000013706.1"/>
    <property type="gene ID" value="ENSCLAG00000009470.1"/>
</dbReference>
<dbReference type="InterPro" id="IPR009080">
    <property type="entry name" value="tRNAsynth_Ia_anticodon-bd"/>
</dbReference>
<reference evidence="12" key="1">
    <citation type="submission" date="2025-08" db="UniProtKB">
        <authorList>
            <consortium name="Ensembl"/>
        </authorList>
    </citation>
    <scope>IDENTIFICATION</scope>
</reference>
<dbReference type="FunFam" id="1.10.730.10:FF:000015">
    <property type="entry name" value="Valine--tRNA ligase"/>
    <property type="match status" value="1"/>
</dbReference>
<dbReference type="SUPFAM" id="SSF47616">
    <property type="entry name" value="GST C-terminal domain-like"/>
    <property type="match status" value="1"/>
</dbReference>
<keyword evidence="4 9" id="KW-0547">Nucleotide-binding</keyword>
<dbReference type="GO" id="GO:0002161">
    <property type="term" value="F:aminoacyl-tRNA deacylase activity"/>
    <property type="evidence" value="ECO:0007669"/>
    <property type="project" value="InterPro"/>
</dbReference>